<feature type="domain" description="M23ase beta-sheet core" evidence="7">
    <location>
        <begin position="337"/>
        <end position="433"/>
    </location>
</feature>
<dbReference type="Gene3D" id="2.70.70.10">
    <property type="entry name" value="Glucose Permease (Domain IIA)"/>
    <property type="match status" value="1"/>
</dbReference>
<keyword evidence="5" id="KW-0862">Zinc</keyword>
<evidence type="ECO:0000313" key="8">
    <source>
        <dbReference type="EMBL" id="ADG11954.1"/>
    </source>
</evidence>
<evidence type="ECO:0000256" key="1">
    <source>
        <dbReference type="ARBA" id="ARBA00001947"/>
    </source>
</evidence>
<accession>D5VN81</accession>
<evidence type="ECO:0000313" key="9">
    <source>
        <dbReference type="Proteomes" id="UP000002629"/>
    </source>
</evidence>
<evidence type="ECO:0000259" key="7">
    <source>
        <dbReference type="Pfam" id="PF01551"/>
    </source>
</evidence>
<keyword evidence="6" id="KW-0482">Metalloprotease</keyword>
<evidence type="ECO:0000256" key="5">
    <source>
        <dbReference type="ARBA" id="ARBA00022833"/>
    </source>
</evidence>
<reference evidence="9" key="1">
    <citation type="journal article" date="2011" name="J. Bacteriol.">
        <title>Genome sequences of eight morphologically diverse alphaproteobacteria.</title>
        <authorList>
            <consortium name="US DOE Joint Genome Institute"/>
            <person name="Brown P.J."/>
            <person name="Kysela D.T."/>
            <person name="Buechlein A."/>
            <person name="Hemmerich C."/>
            <person name="Brun Y.V."/>
        </authorList>
    </citation>
    <scope>NUCLEOTIDE SEQUENCE [LARGE SCALE GENOMIC DNA]</scope>
    <source>
        <strain evidence="9">ATCC 21756 / DSM 7131 / JCM 7823 / NBRC 15250 / LMG 17158 / TK0059</strain>
    </source>
</reference>
<name>D5VN81_CAUST</name>
<dbReference type="PANTHER" id="PTHR21666">
    <property type="entry name" value="PEPTIDASE-RELATED"/>
    <property type="match status" value="1"/>
</dbReference>
<gene>
    <name evidence="8" type="ordered locus">Cseg_3525</name>
</gene>
<dbReference type="InterPro" id="IPR011055">
    <property type="entry name" value="Dup_hybrid_motif"/>
</dbReference>
<dbReference type="CDD" id="cd12797">
    <property type="entry name" value="M23_peptidase"/>
    <property type="match status" value="1"/>
</dbReference>
<evidence type="ECO:0000256" key="2">
    <source>
        <dbReference type="ARBA" id="ARBA00022670"/>
    </source>
</evidence>
<dbReference type="InterPro" id="IPR016047">
    <property type="entry name" value="M23ase_b-sheet_dom"/>
</dbReference>
<comment type="cofactor">
    <cofactor evidence="1">
        <name>Zn(2+)</name>
        <dbReference type="ChEBI" id="CHEBI:29105"/>
    </cofactor>
</comment>
<evidence type="ECO:0000256" key="6">
    <source>
        <dbReference type="ARBA" id="ARBA00023049"/>
    </source>
</evidence>
<dbReference type="Proteomes" id="UP000002629">
    <property type="component" value="Chromosome"/>
</dbReference>
<dbReference type="STRING" id="509190.Cseg_3525"/>
<keyword evidence="3" id="KW-0479">Metal-binding</keyword>
<dbReference type="GO" id="GO:0006508">
    <property type="term" value="P:proteolysis"/>
    <property type="evidence" value="ECO:0007669"/>
    <property type="project" value="UniProtKB-KW"/>
</dbReference>
<dbReference type="SUPFAM" id="SSF51261">
    <property type="entry name" value="Duplicated hybrid motif"/>
    <property type="match status" value="1"/>
</dbReference>
<dbReference type="EMBL" id="CP002008">
    <property type="protein sequence ID" value="ADG11954.1"/>
    <property type="molecule type" value="Genomic_DNA"/>
</dbReference>
<dbReference type="PANTHER" id="PTHR21666:SF288">
    <property type="entry name" value="CELL DIVISION PROTEIN YTFB"/>
    <property type="match status" value="1"/>
</dbReference>
<dbReference type="AlphaFoldDB" id="D5VN81"/>
<evidence type="ECO:0000256" key="4">
    <source>
        <dbReference type="ARBA" id="ARBA00022801"/>
    </source>
</evidence>
<dbReference type="Gene3D" id="3.10.450.350">
    <property type="match status" value="1"/>
</dbReference>
<proteinExistence type="predicted"/>
<dbReference type="eggNOG" id="COG0739">
    <property type="taxonomic scope" value="Bacteria"/>
</dbReference>
<dbReference type="GO" id="GO:0046872">
    <property type="term" value="F:metal ion binding"/>
    <property type="evidence" value="ECO:0007669"/>
    <property type="project" value="UniProtKB-KW"/>
</dbReference>
<dbReference type="KEGG" id="cse:Cseg_3525"/>
<protein>
    <submittedName>
        <fullName evidence="8">Peptidase M23</fullName>
    </submittedName>
</protein>
<keyword evidence="2" id="KW-0645">Protease</keyword>
<keyword evidence="4" id="KW-0378">Hydrolase</keyword>
<organism evidence="8 9">
    <name type="scientific">Caulobacter segnis (strain ATCC 21756 / DSM 7131 / JCM 7823 / NBRC 15250 / LMG 17158 / TK0059)</name>
    <name type="common">Mycoplana segnis</name>
    <dbReference type="NCBI Taxonomy" id="509190"/>
    <lineage>
        <taxon>Bacteria</taxon>
        <taxon>Pseudomonadati</taxon>
        <taxon>Pseudomonadota</taxon>
        <taxon>Alphaproteobacteria</taxon>
        <taxon>Caulobacterales</taxon>
        <taxon>Caulobacteraceae</taxon>
        <taxon>Caulobacter</taxon>
    </lineage>
</organism>
<sequence>MVRRENNDWGASQPCDYDLRGVDIDGGTMQEFDPRRSATRWAPRLFTAVAGLAALGLGLKLTADDVKSPADKAPLDPAALAALQHVAFAGAEAQPGFERPENVEVKVRPGETLLGAVQRAGVTPEEARQVVSVLQGAIDTVNIKAGMAFETAIAQRRDQRGPARLIGLSMRASPSSTLTVSRTFDGALRLRELEEKVRDEKKVACGEMNGSFYESVASVGGTPQVISQAAKLFSHKIDFSRDIQEGDRFCLVFERKVTESGRTIEAGDLEYAEVKGQKFYAFDRRDPNSGGGDGKTQFFDEMGKNIKGFLLRTPVDGARITSVFGMRRHPVLGYTRAHQGVDFGAGTGTPILAAGDGVVLEARRWGGYGNWLRIRHSGNWDTGYGHVSRYAPGIRPGVKVRQGQVVAYVGSTGLASGPHLHYEIWQRGQRVNPIGAKVPQGTVLAGSELAAFRSQKAHIDRMLADGGAVMDTPKLAMTDLREPKLR</sequence>
<evidence type="ECO:0000256" key="3">
    <source>
        <dbReference type="ARBA" id="ARBA00022723"/>
    </source>
</evidence>
<dbReference type="GO" id="GO:0004222">
    <property type="term" value="F:metalloendopeptidase activity"/>
    <property type="evidence" value="ECO:0007669"/>
    <property type="project" value="TreeGrafter"/>
</dbReference>
<dbReference type="Pfam" id="PF01551">
    <property type="entry name" value="Peptidase_M23"/>
    <property type="match status" value="1"/>
</dbReference>
<dbReference type="InterPro" id="IPR050570">
    <property type="entry name" value="Cell_wall_metabolism_enzyme"/>
</dbReference>
<dbReference type="HOGENOM" id="CLU_026846_2_1_5"/>